<comment type="caution">
    <text evidence="2">The sequence shown here is derived from an EMBL/GenBank/DDBJ whole genome shotgun (WGS) entry which is preliminary data.</text>
</comment>
<evidence type="ECO:0000313" key="3">
    <source>
        <dbReference type="Proteomes" id="UP001165060"/>
    </source>
</evidence>
<feature type="region of interest" description="Disordered" evidence="1">
    <location>
        <begin position="1"/>
        <end position="25"/>
    </location>
</feature>
<feature type="compositionally biased region" description="Low complexity" evidence="1">
    <location>
        <begin position="1"/>
        <end position="13"/>
    </location>
</feature>
<keyword evidence="3" id="KW-1185">Reference proteome</keyword>
<name>A0ABQ6MP17_9STRA</name>
<sequence>MSSPSLALLGGLDPDSDDDLSDSLPLPSLPSASSVSAEISAAFGGLALSPGAAAAGSGRLLDQLLSLERPLVTREMVPFLALDSVAQELCKRVLSPRGGPEERVGESYKAALLMSCAQGAPAPPVLAWTGEACRVLVGELWKAFGEGGEAHLWHVCHVLKFLFQHHGDAFLSIVGRNKAAVTKHLPPLLRNLEHPAVEGFLTCLAAQEETNATTDKKWKFACALAEYRLLLKLAAQVADPATPPARAQATADATAAIVAAYARDDHGELMFSPLGYCEELAGDLLRSACGPGKPLALRATCAKVLLDIAAKAAEETIQVSPPGQDQYGQVQEARFVKNKMAEIRPLFHKHLQAHIPLICTFLATPSLLPDAPSGVSHPGGGASGTSFTVARLLLFTLLTDIIAFRPSRLEEVPAELHRQLVEWFFEYSENNMFQHQ</sequence>
<protein>
    <recommendedName>
        <fullName evidence="4">MMS19 nucleotide excision repair protein</fullName>
    </recommendedName>
</protein>
<evidence type="ECO:0008006" key="4">
    <source>
        <dbReference type="Google" id="ProtNLM"/>
    </source>
</evidence>
<dbReference type="EMBL" id="BRYB01005817">
    <property type="protein sequence ID" value="GMI29376.1"/>
    <property type="molecule type" value="Genomic_DNA"/>
</dbReference>
<evidence type="ECO:0000313" key="2">
    <source>
        <dbReference type="EMBL" id="GMI29376.1"/>
    </source>
</evidence>
<accession>A0ABQ6MP17</accession>
<dbReference type="Proteomes" id="UP001165060">
    <property type="component" value="Unassembled WGS sequence"/>
</dbReference>
<organism evidence="2 3">
    <name type="scientific">Tetraparma gracilis</name>
    <dbReference type="NCBI Taxonomy" id="2962635"/>
    <lineage>
        <taxon>Eukaryota</taxon>
        <taxon>Sar</taxon>
        <taxon>Stramenopiles</taxon>
        <taxon>Ochrophyta</taxon>
        <taxon>Bolidophyceae</taxon>
        <taxon>Parmales</taxon>
        <taxon>Triparmaceae</taxon>
        <taxon>Tetraparma</taxon>
    </lineage>
</organism>
<evidence type="ECO:0000256" key="1">
    <source>
        <dbReference type="SAM" id="MobiDB-lite"/>
    </source>
</evidence>
<feature type="non-terminal residue" evidence="2">
    <location>
        <position position="436"/>
    </location>
</feature>
<proteinExistence type="predicted"/>
<reference evidence="2 3" key="1">
    <citation type="journal article" date="2023" name="Commun. Biol.">
        <title>Genome analysis of Parmales, the sister group of diatoms, reveals the evolutionary specialization of diatoms from phago-mixotrophs to photoautotrophs.</title>
        <authorList>
            <person name="Ban H."/>
            <person name="Sato S."/>
            <person name="Yoshikawa S."/>
            <person name="Yamada K."/>
            <person name="Nakamura Y."/>
            <person name="Ichinomiya M."/>
            <person name="Sato N."/>
            <person name="Blanc-Mathieu R."/>
            <person name="Endo H."/>
            <person name="Kuwata A."/>
            <person name="Ogata H."/>
        </authorList>
    </citation>
    <scope>NUCLEOTIDE SEQUENCE [LARGE SCALE GENOMIC DNA]</scope>
</reference>
<gene>
    <name evidence="2" type="ORF">TeGR_g5820</name>
</gene>